<evidence type="ECO:0008006" key="3">
    <source>
        <dbReference type="Google" id="ProtNLM"/>
    </source>
</evidence>
<evidence type="ECO:0000313" key="2">
    <source>
        <dbReference type="Proteomes" id="UP001589887"/>
    </source>
</evidence>
<accession>A0ABV6T8V6</accession>
<proteinExistence type="predicted"/>
<comment type="caution">
    <text evidence="1">The sequence shown here is derived from an EMBL/GenBank/DDBJ whole genome shotgun (WGS) entry which is preliminary data.</text>
</comment>
<name>A0ABV6T8V6_9ACTN</name>
<organism evidence="1 2">
    <name type="scientific">Streptomyces noboritoensis</name>
    <dbReference type="NCBI Taxonomy" id="67337"/>
    <lineage>
        <taxon>Bacteria</taxon>
        <taxon>Bacillati</taxon>
        <taxon>Actinomycetota</taxon>
        <taxon>Actinomycetes</taxon>
        <taxon>Kitasatosporales</taxon>
        <taxon>Streptomycetaceae</taxon>
        <taxon>Streptomyces</taxon>
    </lineage>
</organism>
<sequence>MSGNNRVGPDPRACPTDFGAPLRNAGNTAVLGYDGQFVQIEAIAAVLDS</sequence>
<dbReference type="EMBL" id="JBHMQV010000001">
    <property type="protein sequence ID" value="MFC0842212.1"/>
    <property type="molecule type" value="Genomic_DNA"/>
</dbReference>
<keyword evidence="2" id="KW-1185">Reference proteome</keyword>
<evidence type="ECO:0000313" key="1">
    <source>
        <dbReference type="EMBL" id="MFC0842212.1"/>
    </source>
</evidence>
<dbReference type="Proteomes" id="UP001589887">
    <property type="component" value="Unassembled WGS sequence"/>
</dbReference>
<dbReference type="RefSeq" id="WP_394316097.1">
    <property type="nucleotide sequence ID" value="NZ_JBHMQV010000001.1"/>
</dbReference>
<gene>
    <name evidence="1" type="ORF">ACFH04_00430</name>
</gene>
<protein>
    <recommendedName>
        <fullName evidence="3">Proteasome subunit alpha</fullName>
    </recommendedName>
</protein>
<reference evidence="1 2" key="1">
    <citation type="submission" date="2024-09" db="EMBL/GenBank/DDBJ databases">
        <authorList>
            <person name="Sun Q."/>
            <person name="Mori K."/>
        </authorList>
    </citation>
    <scope>NUCLEOTIDE SEQUENCE [LARGE SCALE GENOMIC DNA]</scope>
    <source>
        <strain evidence="1 2">JCM 4557</strain>
    </source>
</reference>